<reference evidence="1" key="1">
    <citation type="submission" date="2018-05" db="EMBL/GenBank/DDBJ databases">
        <authorList>
            <person name="Lanie J.A."/>
            <person name="Ng W.-L."/>
            <person name="Kazmierczak K.M."/>
            <person name="Andrzejewski T.M."/>
            <person name="Davidsen T.M."/>
            <person name="Wayne K.J."/>
            <person name="Tettelin H."/>
            <person name="Glass J.I."/>
            <person name="Rusch D."/>
            <person name="Podicherti R."/>
            <person name="Tsui H.-C.T."/>
            <person name="Winkler M.E."/>
        </authorList>
    </citation>
    <scope>NUCLEOTIDE SEQUENCE</scope>
</reference>
<protein>
    <submittedName>
        <fullName evidence="1">Uncharacterized protein</fullName>
    </submittedName>
</protein>
<accession>A0A382H6N5</accession>
<organism evidence="1">
    <name type="scientific">marine metagenome</name>
    <dbReference type="NCBI Taxonomy" id="408172"/>
    <lineage>
        <taxon>unclassified sequences</taxon>
        <taxon>metagenomes</taxon>
        <taxon>ecological metagenomes</taxon>
    </lineage>
</organism>
<name>A0A382H6N5_9ZZZZ</name>
<gene>
    <name evidence="1" type="ORF">METZ01_LOCUS235822</name>
</gene>
<proteinExistence type="predicted"/>
<dbReference type="AlphaFoldDB" id="A0A382H6N5"/>
<dbReference type="EMBL" id="UINC01059493">
    <property type="protein sequence ID" value="SVB82968.1"/>
    <property type="molecule type" value="Genomic_DNA"/>
</dbReference>
<evidence type="ECO:0000313" key="1">
    <source>
        <dbReference type="EMBL" id="SVB82968.1"/>
    </source>
</evidence>
<sequence length="122" mass="14026">MTPEQEAKFKELKAQSPIFQKINAYYDKVQKSYGFPETILADLSAMFEEGEKNTQSTIPVAKHLGLDPNTMWDANEDWWTEGVDERLEALYNEVSAKINNPKINDMFHKETSRLVQLVAKNS</sequence>